<feature type="transmembrane region" description="Helical" evidence="1">
    <location>
        <begin position="17"/>
        <end position="35"/>
    </location>
</feature>
<keyword evidence="1" id="KW-0812">Transmembrane</keyword>
<keyword evidence="1" id="KW-0472">Membrane</keyword>
<reference evidence="2" key="1">
    <citation type="submission" date="2018-02" db="EMBL/GenBank/DDBJ databases">
        <title>Rhizophora mucronata_Transcriptome.</title>
        <authorList>
            <person name="Meera S.P."/>
            <person name="Sreeshan A."/>
            <person name="Augustine A."/>
        </authorList>
    </citation>
    <scope>NUCLEOTIDE SEQUENCE</scope>
    <source>
        <tissue evidence="2">Leaf</tissue>
    </source>
</reference>
<keyword evidence="1" id="KW-1133">Transmembrane helix</keyword>
<evidence type="ECO:0000256" key="1">
    <source>
        <dbReference type="SAM" id="Phobius"/>
    </source>
</evidence>
<organism evidence="2">
    <name type="scientific">Rhizophora mucronata</name>
    <name type="common">Asiatic mangrove</name>
    <dbReference type="NCBI Taxonomy" id="61149"/>
    <lineage>
        <taxon>Eukaryota</taxon>
        <taxon>Viridiplantae</taxon>
        <taxon>Streptophyta</taxon>
        <taxon>Embryophyta</taxon>
        <taxon>Tracheophyta</taxon>
        <taxon>Spermatophyta</taxon>
        <taxon>Magnoliopsida</taxon>
        <taxon>eudicotyledons</taxon>
        <taxon>Gunneridae</taxon>
        <taxon>Pentapetalae</taxon>
        <taxon>rosids</taxon>
        <taxon>fabids</taxon>
        <taxon>Malpighiales</taxon>
        <taxon>Rhizophoraceae</taxon>
        <taxon>Rhizophora</taxon>
    </lineage>
</organism>
<name>A0A2P2QV52_RHIMU</name>
<dbReference type="EMBL" id="GGEC01090408">
    <property type="protein sequence ID" value="MBX70892.1"/>
    <property type="molecule type" value="Transcribed_RNA"/>
</dbReference>
<accession>A0A2P2QV52</accession>
<protein>
    <submittedName>
        <fullName evidence="2">Uncharacterized protein</fullName>
    </submittedName>
</protein>
<proteinExistence type="predicted"/>
<evidence type="ECO:0000313" key="2">
    <source>
        <dbReference type="EMBL" id="MBX70892.1"/>
    </source>
</evidence>
<dbReference type="AlphaFoldDB" id="A0A2P2QV52"/>
<sequence>MSTTNSKQSERRKAKQTYWISISINLMYTLAFLPLK</sequence>